<accession>A0A0N5BQA9</accession>
<keyword evidence="1" id="KW-1185">Reference proteome</keyword>
<name>A0A0N5BQA9_STREA</name>
<evidence type="ECO:0000313" key="1">
    <source>
        <dbReference type="Proteomes" id="UP000046392"/>
    </source>
</evidence>
<dbReference type="STRING" id="174720.A0A0N5BQA9"/>
<dbReference type="WBParaSite" id="SPAL_0000807825.1">
    <property type="protein sequence ID" value="SPAL_0000807825.1"/>
    <property type="gene ID" value="SPAL_0000807825"/>
</dbReference>
<protein>
    <submittedName>
        <fullName evidence="2">Uncharacterized protein</fullName>
    </submittedName>
</protein>
<dbReference type="Proteomes" id="UP000046392">
    <property type="component" value="Unplaced"/>
</dbReference>
<organism evidence="1 2">
    <name type="scientific">Strongyloides papillosus</name>
    <name type="common">Intestinal threadworm</name>
    <dbReference type="NCBI Taxonomy" id="174720"/>
    <lineage>
        <taxon>Eukaryota</taxon>
        <taxon>Metazoa</taxon>
        <taxon>Ecdysozoa</taxon>
        <taxon>Nematoda</taxon>
        <taxon>Chromadorea</taxon>
        <taxon>Rhabditida</taxon>
        <taxon>Tylenchina</taxon>
        <taxon>Panagrolaimomorpha</taxon>
        <taxon>Strongyloidoidea</taxon>
        <taxon>Strongyloididae</taxon>
        <taxon>Strongyloides</taxon>
    </lineage>
</organism>
<reference evidence="2" key="1">
    <citation type="submission" date="2017-02" db="UniProtKB">
        <authorList>
            <consortium name="WormBaseParasite"/>
        </authorList>
    </citation>
    <scope>IDENTIFICATION</scope>
</reference>
<dbReference type="AlphaFoldDB" id="A0A0N5BQA9"/>
<evidence type="ECO:0000313" key="2">
    <source>
        <dbReference type="WBParaSite" id="SPAL_0000807825.1"/>
    </source>
</evidence>
<sequence>MRSEIKSFWSNGLRNLYCSGIKKMKALKKDANSEEYDVMEIVRDGDDKHIITFSKIEINITDQNKEFLV</sequence>
<proteinExistence type="predicted"/>